<dbReference type="EMBL" id="KL142368">
    <property type="protein sequence ID" value="KDR83545.1"/>
    <property type="molecule type" value="Genomic_DNA"/>
</dbReference>
<protein>
    <submittedName>
        <fullName evidence="1">Uncharacterized protein</fullName>
    </submittedName>
</protein>
<gene>
    <name evidence="1" type="ORF">GALMADRAFT_205496</name>
</gene>
<evidence type="ECO:0000313" key="2">
    <source>
        <dbReference type="Proteomes" id="UP000027222"/>
    </source>
</evidence>
<sequence>MAVTKKDDGATLFYIQPQQHRKKALLAILVKGERSRVGPLEMSKRTYKVNLTLLPVADDEEIMTHKDEIFHTMADLKGKNTPRFLFPPCLTGSNEVVLCSLFSLSDVPPAALFDRGFNSGTYAMYTWIMLKQEALVKKPPRLMGLALGSDDLVVLEFPSGLKAEHRGALPYRST</sequence>
<dbReference type="Proteomes" id="UP000027222">
    <property type="component" value="Unassembled WGS sequence"/>
</dbReference>
<organism evidence="1 2">
    <name type="scientific">Galerina marginata (strain CBS 339.88)</name>
    <dbReference type="NCBI Taxonomy" id="685588"/>
    <lineage>
        <taxon>Eukaryota</taxon>
        <taxon>Fungi</taxon>
        <taxon>Dikarya</taxon>
        <taxon>Basidiomycota</taxon>
        <taxon>Agaricomycotina</taxon>
        <taxon>Agaricomycetes</taxon>
        <taxon>Agaricomycetidae</taxon>
        <taxon>Agaricales</taxon>
        <taxon>Agaricineae</taxon>
        <taxon>Strophariaceae</taxon>
        <taxon>Galerina</taxon>
    </lineage>
</organism>
<accession>A0A067TK03</accession>
<keyword evidence="2" id="KW-1185">Reference proteome</keyword>
<name>A0A067TK03_GALM3</name>
<proteinExistence type="predicted"/>
<evidence type="ECO:0000313" key="1">
    <source>
        <dbReference type="EMBL" id="KDR83545.1"/>
    </source>
</evidence>
<dbReference type="AlphaFoldDB" id="A0A067TK03"/>
<reference evidence="2" key="1">
    <citation type="journal article" date="2014" name="Proc. Natl. Acad. Sci. U.S.A.">
        <title>Extensive sampling of basidiomycete genomes demonstrates inadequacy of the white-rot/brown-rot paradigm for wood decay fungi.</title>
        <authorList>
            <person name="Riley R."/>
            <person name="Salamov A.A."/>
            <person name="Brown D.W."/>
            <person name="Nagy L.G."/>
            <person name="Floudas D."/>
            <person name="Held B.W."/>
            <person name="Levasseur A."/>
            <person name="Lombard V."/>
            <person name="Morin E."/>
            <person name="Otillar R."/>
            <person name="Lindquist E.A."/>
            <person name="Sun H."/>
            <person name="LaButti K.M."/>
            <person name="Schmutz J."/>
            <person name="Jabbour D."/>
            <person name="Luo H."/>
            <person name="Baker S.E."/>
            <person name="Pisabarro A.G."/>
            <person name="Walton J.D."/>
            <person name="Blanchette R.A."/>
            <person name="Henrissat B."/>
            <person name="Martin F."/>
            <person name="Cullen D."/>
            <person name="Hibbett D.S."/>
            <person name="Grigoriev I.V."/>
        </authorList>
    </citation>
    <scope>NUCLEOTIDE SEQUENCE [LARGE SCALE GENOMIC DNA]</scope>
    <source>
        <strain evidence="2">CBS 339.88</strain>
    </source>
</reference>
<dbReference type="HOGENOM" id="CLU_1540176_0_0_1"/>